<dbReference type="RefSeq" id="WP_193812798.1">
    <property type="nucleotide sequence ID" value="NZ_CP040442.1"/>
</dbReference>
<feature type="coiled-coil region" evidence="1">
    <location>
        <begin position="493"/>
        <end position="545"/>
    </location>
</feature>
<dbReference type="Pfam" id="PF12128">
    <property type="entry name" value="DUF3584"/>
    <property type="match status" value="1"/>
</dbReference>
<accession>A0A7M2Y670</accession>
<dbReference type="KEGG" id="kfa:Q73A0000_04000"/>
<dbReference type="GO" id="GO:0005524">
    <property type="term" value="F:ATP binding"/>
    <property type="evidence" value="ECO:0007669"/>
    <property type="project" value="UniProtKB-KW"/>
</dbReference>
<reference evidence="2 3" key="1">
    <citation type="submission" date="2019-05" db="EMBL/GenBank/DDBJ databases">
        <title>Chryseobacterium sp. isolated from King George Island, maritime Antarctica.</title>
        <authorList>
            <person name="Peng X."/>
        </authorList>
    </citation>
    <scope>NUCLEOTIDE SEQUENCE [LARGE SCALE GENOMIC DNA]</scope>
    <source>
        <strain evidence="2 3">7-3A</strain>
    </source>
</reference>
<feature type="coiled-coil region" evidence="1">
    <location>
        <begin position="376"/>
        <end position="461"/>
    </location>
</feature>
<feature type="coiled-coil region" evidence="1">
    <location>
        <begin position="840"/>
        <end position="867"/>
    </location>
</feature>
<evidence type="ECO:0000256" key="1">
    <source>
        <dbReference type="SAM" id="Coils"/>
    </source>
</evidence>
<keyword evidence="2" id="KW-0067">ATP-binding</keyword>
<dbReference type="Proteomes" id="UP000594195">
    <property type="component" value="Chromosome"/>
</dbReference>
<keyword evidence="1" id="KW-0175">Coiled coil</keyword>
<protein>
    <submittedName>
        <fullName evidence="2">ATP-binding protein</fullName>
    </submittedName>
</protein>
<organism evidence="2 3">
    <name type="scientific">Kaistella flava</name>
    <name type="common">ex Peng et al. 2021</name>
    <dbReference type="NCBI Taxonomy" id="2038776"/>
    <lineage>
        <taxon>Bacteria</taxon>
        <taxon>Pseudomonadati</taxon>
        <taxon>Bacteroidota</taxon>
        <taxon>Flavobacteriia</taxon>
        <taxon>Flavobacteriales</taxon>
        <taxon>Weeksellaceae</taxon>
        <taxon>Chryseobacterium group</taxon>
        <taxon>Kaistella</taxon>
    </lineage>
</organism>
<sequence length="1232" mass="143646">MRYLNKIVFINSASIKYAEIELDGNTHLIGTQGVGKSTLLRAILFFYNANKTKLGIPREKKSFDDYYFEYQNSYIIYEVVKDNVPFCVLAYKVNGKVAFRFFNSEYKRENFVDANNRAFESWDKIRNAFGKEIHYTPLVSSYEDFRRIIYGDNKGLNADFRKYALIESKQYQNIPRTIQNVLLNSNLEAKFIKDTIINSLNEDEFIIDIENYAKSHLRDFETQINDIKIWFNKNKKGQIIVRNQADRVIDKYRVFNYLNREKRELALSLNSRMSYIEGEKPILLSNFSTENNTFNSIFKKKENLQELHLKREQNIVSDIKYITKELAKAGEKQTEYKNQNITYLIQKVAQKNTLSNEQKTLGEEKNLLTSSFGLISQKYEALLAQVQNQHQEYTNTQNAETNKIQSEFSDEKAALIDRYQALISQIKQDHKAEQEKAFNELKNIESEENRIKNKKSELKHQTFFIAEIEKCKAEKETLNNQLNTSTSIISDSKNKSENIRKEWELETKEIERNFTVSIEKAIDNSKKLEAEIEVIQNKIKQSKSSFYGWLNDTIPNWENTIGKVIDEDTVLFNSDLNPKLIDNEVATFYGIELNLNALNSRIKTVKEYNFDIEELKNKIKEVQKASDKLNLDKSSSLLKLKTKFQKILKEFKDKSAENEYVSTQTNEKLKKNNIEFNEWLQKAQSEKGKILLSLDSELDKITSQKIKAQEQIELIKKGIERKITLKEKERATEISNLNTIKNTRIEEISTAISANKIACDNRILELKKQQTSELDDKGADTKRLHLIDVRLTELVKSIDFIAFNERIVIEFEKDKRELFDKMPELKANKISLEKKQHAFETEHKIELNKLEEKYRNQKEIVDKIQLKITEFESDESKFLEFKKSETYASIQAYFSDATNKVEDTKTAVAIISEINDKHYKGIETFKELQQAINNFNGNFNEHNIFSFKVKLNEDIDFLNFASDLKEFIEADKINEFEKRVNERFANIIRLIGRETTELNSKEAEIEKIIRKINDDFVNKNFVQAIKEMEMRTQKSSNPIVKLLIQIKEFNDENSLLLGESNLFTGSDTNSKNQKAVELLKQLVKELEKSKNTSVTLSESFDLQFRIVENDNDSGWVEKLSNVGSEGTDVLVKAMINILLLNVFKESASKQFKDFKLHCMMDEIGRLHPNNVKGILRFANERNILLINGSPTSQNATDYKYTYKLAKEQSKTDAKKYITKINRLVKVNSKVLN</sequence>
<keyword evidence="2" id="KW-0547">Nucleotide-binding</keyword>
<dbReference type="InterPro" id="IPR021979">
    <property type="entry name" value="DUF3584"/>
</dbReference>
<feature type="coiled-coil region" evidence="1">
    <location>
        <begin position="605"/>
        <end position="632"/>
    </location>
</feature>
<dbReference type="AlphaFoldDB" id="A0A7M2Y670"/>
<dbReference type="SUPFAM" id="SSF52540">
    <property type="entry name" value="P-loop containing nucleoside triphosphate hydrolases"/>
    <property type="match status" value="1"/>
</dbReference>
<evidence type="ECO:0000313" key="3">
    <source>
        <dbReference type="Proteomes" id="UP000594195"/>
    </source>
</evidence>
<gene>
    <name evidence="2" type="ORF">Q73A0000_04000</name>
</gene>
<dbReference type="InterPro" id="IPR027417">
    <property type="entry name" value="P-loop_NTPase"/>
</dbReference>
<keyword evidence="3" id="KW-1185">Reference proteome</keyword>
<proteinExistence type="predicted"/>
<name>A0A7M2Y670_9FLAO</name>
<evidence type="ECO:0000313" key="2">
    <source>
        <dbReference type="EMBL" id="QOW09586.1"/>
    </source>
</evidence>
<dbReference type="EMBL" id="CP040442">
    <property type="protein sequence ID" value="QOW09586.1"/>
    <property type="molecule type" value="Genomic_DNA"/>
</dbReference>